<sequence length="1082" mass="120370">MPTPVRLARQCLTQEAAHVLDEAVSVARRRGHAQTTSLHAVSALLSIPTSILREACARARNSAYSHRFQFKALELCLSVSLDRVPSTQLADDPPVSNSLMAAIKRSQANQRRQPENFHLYHQISQQTSSVSCVKVELQHLILSILDDPVLSRVFGEAGFRSSEVKLAILRPLPQLLRYSRSRAPPLFLCNFTNHTDPCNRGFDFRFSGFPGFSDGDENCRRIGEVLARGGERNPLLVGAYAYDALRSFTEAVDIRKDSVLPVQLSGLNVISIGKDVTRFLTDSSDKGPMNLRFMEVAQMVEQCLGPGLVVNFGDLKSFVDENASHESVTYVIDQLSKLLELNCGKLWLMGSTANNESYLKFLSRFPSIKEWDLQLLPINSIKPSMAESSPWPRSSLMDSFVPFGGFFSDCKGPLSSSYQCVPHLQLYGEKFDEEVHAVSKERRTATVADCYPSSSPSWLRMAEPGTAKRLNMKIKDDRVIWDSKYTGLHKKWDKICQHQFTEADTNPTVLGFHFKERMENVNNHIGNITDASPNETRSFDLNSCIPVGAHNISSSQSGSPSLVASKAKNESFQSRLTEKYPKVEESDGLKLCSFSNSSVGDGSQTSPTSVTSVTTDLGLGLCSTPTSSKPTSQFQMEPPKNSISHFSSNTDLAKQNNSNHSVQLSSCLGPSCCQQFDPRDVKMLYRALTMKISWQDEAISVISQTIAHCRARSGKHRGTSPRGDIWLNFMGPDMCGKKRVAVSLAELLYGGQENFIFVDLSSQDLRGNDVKFRGKTIVDYIVGELCKRPLSVVFLESVDKADVLTQNSLSQAISTGKISDSHGREVGVNNAIFVTTLLSAQNSHASRSESSNYYEEKLLKAKGWPMQITVEHAFGDNTTSKSLTVVNGATGGISSPIFLSKRKLIGSDESYEQHETSEMPKRAHKTSARHLDLNLPAIENALLHTNDENSENDSVTEDHNPWLQDLFDQVDETVVFKPYNFVALEEKVLNEVKKSFHEIIGSEYKLEIESTVMEQLLAAAYVSDRNREMEDWVEKVLSRGFAEVQKDYSLTAQSIVKLATCECHFMEDQEPGFYLPPRIILN</sequence>
<dbReference type="KEGG" id="qsa:O6P43_020192"/>
<reference evidence="8" key="1">
    <citation type="journal article" date="2023" name="Science">
        <title>Elucidation of the pathway for biosynthesis of saponin adjuvants from the soapbark tree.</title>
        <authorList>
            <person name="Reed J."/>
            <person name="Orme A."/>
            <person name="El-Demerdash A."/>
            <person name="Owen C."/>
            <person name="Martin L.B.B."/>
            <person name="Misra R.C."/>
            <person name="Kikuchi S."/>
            <person name="Rejzek M."/>
            <person name="Martin A.C."/>
            <person name="Harkess A."/>
            <person name="Leebens-Mack J."/>
            <person name="Louveau T."/>
            <person name="Stephenson M.J."/>
            <person name="Osbourn A."/>
        </authorList>
    </citation>
    <scope>NUCLEOTIDE SEQUENCE</scope>
    <source>
        <strain evidence="8">S10</strain>
    </source>
</reference>
<evidence type="ECO:0000256" key="1">
    <source>
        <dbReference type="ARBA" id="ARBA00008675"/>
    </source>
</evidence>
<dbReference type="InterPro" id="IPR004176">
    <property type="entry name" value="Clp_R_N"/>
</dbReference>
<dbReference type="Pfam" id="PF07724">
    <property type="entry name" value="AAA_2"/>
    <property type="match status" value="1"/>
</dbReference>
<organism evidence="8 9">
    <name type="scientific">Quillaja saponaria</name>
    <name type="common">Soap bark tree</name>
    <dbReference type="NCBI Taxonomy" id="32244"/>
    <lineage>
        <taxon>Eukaryota</taxon>
        <taxon>Viridiplantae</taxon>
        <taxon>Streptophyta</taxon>
        <taxon>Embryophyta</taxon>
        <taxon>Tracheophyta</taxon>
        <taxon>Spermatophyta</taxon>
        <taxon>Magnoliopsida</taxon>
        <taxon>eudicotyledons</taxon>
        <taxon>Gunneridae</taxon>
        <taxon>Pentapetalae</taxon>
        <taxon>rosids</taxon>
        <taxon>fabids</taxon>
        <taxon>Fabales</taxon>
        <taxon>Quillajaceae</taxon>
        <taxon>Quillaja</taxon>
    </lineage>
</organism>
<dbReference type="InterPro" id="IPR036628">
    <property type="entry name" value="Clp_N_dom_sf"/>
</dbReference>
<keyword evidence="3" id="KW-0805">Transcription regulation</keyword>
<dbReference type="InterPro" id="IPR051650">
    <property type="entry name" value="SL_signaling_regulator"/>
</dbReference>
<dbReference type="GO" id="GO:0016887">
    <property type="term" value="F:ATP hydrolysis activity"/>
    <property type="evidence" value="ECO:0007669"/>
    <property type="project" value="InterPro"/>
</dbReference>
<evidence type="ECO:0000256" key="5">
    <source>
        <dbReference type="PROSITE-ProRule" id="PRU01251"/>
    </source>
</evidence>
<dbReference type="PANTHER" id="PTHR43572">
    <property type="entry name" value="CHAPERONE PROTEIN CLPD, CHLOROPLASTIC"/>
    <property type="match status" value="1"/>
</dbReference>
<keyword evidence="9" id="KW-1185">Reference proteome</keyword>
<dbReference type="SUPFAM" id="SSF81923">
    <property type="entry name" value="Double Clp-N motif"/>
    <property type="match status" value="1"/>
</dbReference>
<dbReference type="AlphaFoldDB" id="A0AAD7LKN4"/>
<dbReference type="InterPro" id="IPR003959">
    <property type="entry name" value="ATPase_AAA_core"/>
</dbReference>
<keyword evidence="2 5" id="KW-0677">Repeat</keyword>
<dbReference type="Gene3D" id="1.10.1780.10">
    <property type="entry name" value="Clp, N-terminal domain"/>
    <property type="match status" value="1"/>
</dbReference>
<proteinExistence type="inferred from homology"/>
<dbReference type="PANTHER" id="PTHR43572:SF49">
    <property type="entry name" value="PROTEIN SMAX1-LIKE 8"/>
    <property type="match status" value="1"/>
</dbReference>
<dbReference type="EMBL" id="JARAOO010000008">
    <property type="protein sequence ID" value="KAJ7959642.1"/>
    <property type="molecule type" value="Genomic_DNA"/>
</dbReference>
<dbReference type="Pfam" id="PF23569">
    <property type="entry name" value="NBD_SMAX1"/>
    <property type="match status" value="1"/>
</dbReference>
<comment type="similarity">
    <text evidence="1">Belongs to the ClpA/ClpB family.</text>
</comment>
<dbReference type="GO" id="GO:0005524">
    <property type="term" value="F:ATP binding"/>
    <property type="evidence" value="ECO:0007669"/>
    <property type="project" value="InterPro"/>
</dbReference>
<dbReference type="Gene3D" id="3.40.50.300">
    <property type="entry name" value="P-loop containing nucleotide triphosphate hydrolases"/>
    <property type="match status" value="1"/>
</dbReference>
<protein>
    <submittedName>
        <fullName evidence="8">Protein SMAX1-LIKE like</fullName>
    </submittedName>
</protein>
<dbReference type="Pfam" id="PF26587">
    <property type="entry name" value="AAA_lid_SMAX1"/>
    <property type="match status" value="1"/>
</dbReference>
<dbReference type="PROSITE" id="PS51903">
    <property type="entry name" value="CLP_R"/>
    <property type="match status" value="1"/>
</dbReference>
<evidence type="ECO:0000256" key="2">
    <source>
        <dbReference type="ARBA" id="ARBA00022737"/>
    </source>
</evidence>
<name>A0AAD7LKN4_QUISA</name>
<comment type="caution">
    <text evidence="8">The sequence shown here is derived from an EMBL/GenBank/DDBJ whole genome shotgun (WGS) entry which is preliminary data.</text>
</comment>
<dbReference type="InterPro" id="IPR058680">
    <property type="entry name" value="NBD_SMAX1-like"/>
</dbReference>
<dbReference type="InterPro" id="IPR027417">
    <property type="entry name" value="P-loop_NTPase"/>
</dbReference>
<dbReference type="Pfam" id="PF02861">
    <property type="entry name" value="Clp_N"/>
    <property type="match status" value="1"/>
</dbReference>
<accession>A0AAD7LKN4</accession>
<dbReference type="Proteomes" id="UP001163823">
    <property type="component" value="Chromosome 8"/>
</dbReference>
<feature type="region of interest" description="Disordered" evidence="6">
    <location>
        <begin position="626"/>
        <end position="649"/>
    </location>
</feature>
<gene>
    <name evidence="8" type="ORF">O6P43_020192</name>
</gene>
<dbReference type="SUPFAM" id="SSF52540">
    <property type="entry name" value="P-loop containing nucleoside triphosphate hydrolases"/>
    <property type="match status" value="1"/>
</dbReference>
<dbReference type="InterPro" id="IPR058954">
    <property type="entry name" value="AAA_lid_SMAX1"/>
</dbReference>
<evidence type="ECO:0000313" key="9">
    <source>
        <dbReference type="Proteomes" id="UP001163823"/>
    </source>
</evidence>
<evidence type="ECO:0000256" key="3">
    <source>
        <dbReference type="ARBA" id="ARBA00023015"/>
    </source>
</evidence>
<evidence type="ECO:0000256" key="6">
    <source>
        <dbReference type="SAM" id="MobiDB-lite"/>
    </source>
</evidence>
<keyword evidence="4" id="KW-0804">Transcription</keyword>
<feature type="domain" description="Clp R" evidence="7">
    <location>
        <begin position="8"/>
        <end position="174"/>
    </location>
</feature>
<evidence type="ECO:0000259" key="7">
    <source>
        <dbReference type="PROSITE" id="PS51903"/>
    </source>
</evidence>
<dbReference type="CDD" id="cd19499">
    <property type="entry name" value="RecA-like_ClpB_Hsp104-like"/>
    <property type="match status" value="1"/>
</dbReference>
<evidence type="ECO:0000313" key="8">
    <source>
        <dbReference type="EMBL" id="KAJ7959642.1"/>
    </source>
</evidence>
<evidence type="ECO:0000256" key="4">
    <source>
        <dbReference type="ARBA" id="ARBA00023163"/>
    </source>
</evidence>